<evidence type="ECO:0000313" key="3">
    <source>
        <dbReference type="EMBL" id="KAF8763854.1"/>
    </source>
</evidence>
<proteinExistence type="predicted"/>
<organism evidence="3 4">
    <name type="scientific">Argiope bruennichi</name>
    <name type="common">Wasp spider</name>
    <name type="synonym">Aranea bruennichi</name>
    <dbReference type="NCBI Taxonomy" id="94029"/>
    <lineage>
        <taxon>Eukaryota</taxon>
        <taxon>Metazoa</taxon>
        <taxon>Ecdysozoa</taxon>
        <taxon>Arthropoda</taxon>
        <taxon>Chelicerata</taxon>
        <taxon>Arachnida</taxon>
        <taxon>Araneae</taxon>
        <taxon>Araneomorphae</taxon>
        <taxon>Entelegynae</taxon>
        <taxon>Araneoidea</taxon>
        <taxon>Araneidae</taxon>
        <taxon>Argiope</taxon>
    </lineage>
</organism>
<comment type="caution">
    <text evidence="3">The sequence shown here is derived from an EMBL/GenBank/DDBJ whole genome shotgun (WGS) entry which is preliminary data.</text>
</comment>
<reference evidence="3" key="1">
    <citation type="journal article" date="2020" name="bioRxiv">
        <title>Chromosome-level reference genome of the European wasp spider Argiope bruennichi: a resource for studies on range expansion and evolutionary adaptation.</title>
        <authorList>
            <person name="Sheffer M.M."/>
            <person name="Hoppe A."/>
            <person name="Krehenwinkel H."/>
            <person name="Uhl G."/>
            <person name="Kuss A.W."/>
            <person name="Jensen L."/>
            <person name="Jensen C."/>
            <person name="Gillespie R.G."/>
            <person name="Hoff K.J."/>
            <person name="Prost S."/>
        </authorList>
    </citation>
    <scope>NUCLEOTIDE SEQUENCE</scope>
</reference>
<dbReference type="AlphaFoldDB" id="A0A8T0E3K6"/>
<keyword evidence="4" id="KW-1185">Reference proteome</keyword>
<sequence length="251" mass="28741">MSKRPGAEPEDGAGGKRIHFADESIHGPSNRLQGPISELEVQMAYIQNFEDCLDYECDEIEYEKKNAVKEGAEKSKKNQAANINDNQPSVKEFKTIKQKENEKKELIKRLDKIKEQQEKTKQQLMLKIYSFIFKYNIHFLYVEKCSDEGNHETVWMKSIEESKRNGKETQNKDGSSGNEQIQVAISRKCRSFAIDSVDPAITVLEQLCGPSYSRLRTSVLTLVRPFSNDYVELASLSIAYQSELRFAQQEG</sequence>
<evidence type="ECO:0000256" key="2">
    <source>
        <dbReference type="SAM" id="MobiDB-lite"/>
    </source>
</evidence>
<gene>
    <name evidence="3" type="ORF">HNY73_021989</name>
</gene>
<protein>
    <submittedName>
        <fullName evidence="3">Uncharacterized protein</fullName>
    </submittedName>
</protein>
<evidence type="ECO:0000256" key="1">
    <source>
        <dbReference type="SAM" id="Coils"/>
    </source>
</evidence>
<reference evidence="3" key="2">
    <citation type="submission" date="2020-06" db="EMBL/GenBank/DDBJ databases">
        <authorList>
            <person name="Sheffer M."/>
        </authorList>
    </citation>
    <scope>NUCLEOTIDE SEQUENCE</scope>
</reference>
<keyword evidence="1" id="KW-0175">Coiled coil</keyword>
<name>A0A8T0E3K6_ARGBR</name>
<accession>A0A8T0E3K6</accession>
<feature type="region of interest" description="Disordered" evidence="2">
    <location>
        <begin position="1"/>
        <end position="33"/>
    </location>
</feature>
<evidence type="ECO:0000313" key="4">
    <source>
        <dbReference type="Proteomes" id="UP000807504"/>
    </source>
</evidence>
<dbReference type="EMBL" id="JABXBU010002231">
    <property type="protein sequence ID" value="KAF8763854.1"/>
    <property type="molecule type" value="Genomic_DNA"/>
</dbReference>
<feature type="coiled-coil region" evidence="1">
    <location>
        <begin position="96"/>
        <end position="127"/>
    </location>
</feature>
<dbReference type="Proteomes" id="UP000807504">
    <property type="component" value="Unassembled WGS sequence"/>
</dbReference>